<name>A0A6T6XPM6_9EUKA</name>
<proteinExistence type="predicted"/>
<sequence length="210" mass="24522">MEEGDFATYLDSDAHFDPNKNKTFYEAYEKMMPKFFSGEKPIGVVRDRSHWTAVCHQDFGGPYTHDVNSGIIMFTKNKNSREFFERLWISAMTASPQDKRKGQPLYYQFGWPHEQERLSWFGSTPVEASLISYIQRQGWHKELPWCFQVICHRNFDKMPYIEEYVKTSILSSGNCSLPEFRPHCKGGKVDPEKYDTLIESLLDAVKVLPI</sequence>
<gene>
    <name evidence="1" type="ORF">LAMO00422_LOCUS18273</name>
    <name evidence="2" type="ORF">LAMO00422_LOCUS18275</name>
</gene>
<evidence type="ECO:0000313" key="1">
    <source>
        <dbReference type="EMBL" id="CAD8459320.1"/>
    </source>
</evidence>
<reference evidence="2" key="1">
    <citation type="submission" date="2021-01" db="EMBL/GenBank/DDBJ databases">
        <authorList>
            <person name="Corre E."/>
            <person name="Pelletier E."/>
            <person name="Niang G."/>
            <person name="Scheremetjew M."/>
            <person name="Finn R."/>
            <person name="Kale V."/>
            <person name="Holt S."/>
            <person name="Cochrane G."/>
            <person name="Meng A."/>
            <person name="Brown T."/>
            <person name="Cohen L."/>
        </authorList>
    </citation>
    <scope>NUCLEOTIDE SEQUENCE</scope>
    <source>
        <strain evidence="2">CCMP2058</strain>
    </source>
</reference>
<protein>
    <submittedName>
        <fullName evidence="2">Uncharacterized protein</fullName>
    </submittedName>
</protein>
<evidence type="ECO:0000313" key="2">
    <source>
        <dbReference type="EMBL" id="CAD8459322.1"/>
    </source>
</evidence>
<accession>A0A6T6XPM6</accession>
<dbReference type="EMBL" id="HBEM01026853">
    <property type="protein sequence ID" value="CAD8459322.1"/>
    <property type="molecule type" value="Transcribed_RNA"/>
</dbReference>
<organism evidence="2">
    <name type="scientific">Amorphochlora amoebiformis</name>
    <dbReference type="NCBI Taxonomy" id="1561963"/>
    <lineage>
        <taxon>Eukaryota</taxon>
        <taxon>Sar</taxon>
        <taxon>Rhizaria</taxon>
        <taxon>Cercozoa</taxon>
        <taxon>Chlorarachniophyceae</taxon>
        <taxon>Amorphochlora</taxon>
    </lineage>
</organism>
<dbReference type="AlphaFoldDB" id="A0A6T6XPM6"/>
<dbReference type="EMBL" id="HBEM01026851">
    <property type="protein sequence ID" value="CAD8459320.1"/>
    <property type="molecule type" value="Transcribed_RNA"/>
</dbReference>